<reference evidence="1" key="1">
    <citation type="submission" date="2020-02" db="EMBL/GenBank/DDBJ databases">
        <authorList>
            <person name="Meier V. D."/>
        </authorList>
    </citation>
    <scope>NUCLEOTIDE SEQUENCE</scope>
    <source>
        <strain evidence="1">AVDCRST_MAG37</strain>
    </source>
</reference>
<dbReference type="EMBL" id="CADCVD010000126">
    <property type="protein sequence ID" value="CAA9452849.1"/>
    <property type="molecule type" value="Genomic_DNA"/>
</dbReference>
<evidence type="ECO:0000313" key="1">
    <source>
        <dbReference type="EMBL" id="CAA9452849.1"/>
    </source>
</evidence>
<name>A0A6J4QT61_9ACTN</name>
<organism evidence="1">
    <name type="scientific">uncultured Rubrobacteraceae bacterium</name>
    <dbReference type="NCBI Taxonomy" id="349277"/>
    <lineage>
        <taxon>Bacteria</taxon>
        <taxon>Bacillati</taxon>
        <taxon>Actinomycetota</taxon>
        <taxon>Rubrobacteria</taxon>
        <taxon>Rubrobacterales</taxon>
        <taxon>Rubrobacteraceae</taxon>
        <taxon>environmental samples</taxon>
    </lineage>
</organism>
<sequence>MVIHAGGETLFEAGLPPMSGFFGAGSTGSLPKPYKYVHGRYLPGR</sequence>
<proteinExistence type="predicted"/>
<gene>
    <name evidence="1" type="ORF">AVDCRST_MAG37-2564</name>
</gene>
<protein>
    <submittedName>
        <fullName evidence="1">Uncharacterized protein</fullName>
    </submittedName>
</protein>
<dbReference type="AlphaFoldDB" id="A0A6J4QT61"/>
<accession>A0A6J4QT61</accession>